<dbReference type="EMBL" id="MRZV01000020">
    <property type="protein sequence ID" value="PIK61983.1"/>
    <property type="molecule type" value="Genomic_DNA"/>
</dbReference>
<reference evidence="1 2" key="1">
    <citation type="journal article" date="2017" name="PLoS Biol.">
        <title>The sea cucumber genome provides insights into morphological evolution and visceral regeneration.</title>
        <authorList>
            <person name="Zhang X."/>
            <person name="Sun L."/>
            <person name="Yuan J."/>
            <person name="Sun Y."/>
            <person name="Gao Y."/>
            <person name="Zhang L."/>
            <person name="Li S."/>
            <person name="Dai H."/>
            <person name="Hamel J.F."/>
            <person name="Liu C."/>
            <person name="Yu Y."/>
            <person name="Liu S."/>
            <person name="Lin W."/>
            <person name="Guo K."/>
            <person name="Jin S."/>
            <person name="Xu P."/>
            <person name="Storey K.B."/>
            <person name="Huan P."/>
            <person name="Zhang T."/>
            <person name="Zhou Y."/>
            <person name="Zhang J."/>
            <person name="Lin C."/>
            <person name="Li X."/>
            <person name="Xing L."/>
            <person name="Huo D."/>
            <person name="Sun M."/>
            <person name="Wang L."/>
            <person name="Mercier A."/>
            <person name="Li F."/>
            <person name="Yang H."/>
            <person name="Xiang J."/>
        </authorList>
    </citation>
    <scope>NUCLEOTIDE SEQUENCE [LARGE SCALE GENOMIC DNA]</scope>
    <source>
        <strain evidence="1">Shaxun</strain>
        <tissue evidence="1">Muscle</tissue>
    </source>
</reference>
<dbReference type="Proteomes" id="UP000230750">
    <property type="component" value="Unassembled WGS sequence"/>
</dbReference>
<evidence type="ECO:0000313" key="2">
    <source>
        <dbReference type="Proteomes" id="UP000230750"/>
    </source>
</evidence>
<sequence>MSSTSKSECLLRRDARLYCQKRNQRILWQTWRDERRSNDSLDRELKYLERSRSLKSRAMDREQGRFLESLVDIFQRQCDIASDRLERNQSLKNETQTSVDSELNNNNVPTYLTYVKNCVLPAIEENVEVRSLEEAQNIDNLSSRLGNEAMTSSKAIMPDESGVKLQSVEVTPSKDETYSVANRSAFTHTAPPLRRAPNYRRENDRKLVSADGVAVPQNGFDILSVHREAKSAGIDKKMTSEPRPRTFYSLKRMANLSRQRNREVENFRRQFLVNALAKQLHISAMRSQNFAENDDIRKKIERKKRCLSELKRDKHEFRSNDSRNNHF</sequence>
<evidence type="ECO:0000313" key="1">
    <source>
        <dbReference type="EMBL" id="PIK61983.1"/>
    </source>
</evidence>
<protein>
    <submittedName>
        <fullName evidence="1">Uncharacterized protein</fullName>
    </submittedName>
</protein>
<organism evidence="1 2">
    <name type="scientific">Stichopus japonicus</name>
    <name type="common">Sea cucumber</name>
    <dbReference type="NCBI Taxonomy" id="307972"/>
    <lineage>
        <taxon>Eukaryota</taxon>
        <taxon>Metazoa</taxon>
        <taxon>Echinodermata</taxon>
        <taxon>Eleutherozoa</taxon>
        <taxon>Echinozoa</taxon>
        <taxon>Holothuroidea</taxon>
        <taxon>Aspidochirotacea</taxon>
        <taxon>Aspidochirotida</taxon>
        <taxon>Stichopodidae</taxon>
        <taxon>Apostichopus</taxon>
    </lineage>
</organism>
<gene>
    <name evidence="1" type="ORF">BSL78_00994</name>
</gene>
<dbReference type="AlphaFoldDB" id="A0A2G8LP00"/>
<accession>A0A2G8LP00</accession>
<name>A0A2G8LP00_STIJA</name>
<keyword evidence="2" id="KW-1185">Reference proteome</keyword>
<comment type="caution">
    <text evidence="1">The sequence shown here is derived from an EMBL/GenBank/DDBJ whole genome shotgun (WGS) entry which is preliminary data.</text>
</comment>
<dbReference type="OrthoDB" id="10348807at2759"/>
<proteinExistence type="predicted"/>